<dbReference type="KEGG" id="mft:XA26_60350"/>
<dbReference type="EMBL" id="CP011269">
    <property type="protein sequence ID" value="ALI29818.1"/>
    <property type="molecule type" value="Genomic_DNA"/>
</dbReference>
<keyword evidence="2" id="KW-1185">Reference proteome</keyword>
<gene>
    <name evidence="1" type="ORF">XA26_60350</name>
</gene>
<dbReference type="PATRIC" id="fig|1766.6.peg.5999"/>
<dbReference type="SUPFAM" id="SSF56574">
    <property type="entry name" value="Serpins"/>
    <property type="match status" value="1"/>
</dbReference>
<evidence type="ECO:0000313" key="2">
    <source>
        <dbReference type="Proteomes" id="UP000057134"/>
    </source>
</evidence>
<sequence length="405" mass="42685">MPALDNPAIVSAYAAQFNRSALGGHAVASPLGLWLLLALVGPATQGIARRDLEAVLGTTVDDAAARAEALLSEPHPAVSALSAVWDRDLGPAFDEWVRTLPDVVERGPVPDQEQADAWARARSHGLIDRFPLQLDALTRLVLASALATDIGWAQPLGTTKELGGAFGAAISTALELTGGIQLVVDTDAAGPVAVAAPPSSSALEVFSVIAAPEVPPHDVDTAAHQVAAMLRGDPRAARRIPIEDLGDGHAWTVTERRERRVGGPDVQAEWRSCLPAWSATSDHDLENAPGIAPVFDALGGFARPEDMPVQFSARQSAVASFSREGFKAAAVTAIGMVAGSVPRFREVLVRRVEIRFNRPFAVLACADRQDGPAAWRGMPVFSAWVTEPQDTVIEAAGPPRPVAVR</sequence>
<dbReference type="AlphaFoldDB" id="A0A0N9YNT4"/>
<name>A0A0N9YNT4_MYCFO</name>
<accession>A0A0N9YNT4</accession>
<dbReference type="Gene3D" id="3.30.497.10">
    <property type="entry name" value="Antithrombin, subunit I, domain 2"/>
    <property type="match status" value="1"/>
</dbReference>
<evidence type="ECO:0000313" key="1">
    <source>
        <dbReference type="EMBL" id="ALI29818.1"/>
    </source>
</evidence>
<dbReference type="Proteomes" id="UP000057134">
    <property type="component" value="Chromosome"/>
</dbReference>
<proteinExistence type="predicted"/>
<dbReference type="InterPro" id="IPR036186">
    <property type="entry name" value="Serpin_sf"/>
</dbReference>
<dbReference type="InterPro" id="IPR042178">
    <property type="entry name" value="Serpin_sf_1"/>
</dbReference>
<dbReference type="RefSeq" id="WP_054603857.1">
    <property type="nucleotide sequence ID" value="NZ_CP011269.1"/>
</dbReference>
<protein>
    <submittedName>
        <fullName evidence="1">Proteinase inhibitor I4, serpin</fullName>
    </submittedName>
</protein>
<dbReference type="STRING" id="1766.XA26_60350"/>
<reference evidence="1 2" key="1">
    <citation type="journal article" date="2015" name="MBio">
        <title>Enzymatic Degradation of Phenazines Can Generate Energy and Protect Sensitive Organisms from Toxicity.</title>
        <authorList>
            <person name="Costa K.C."/>
            <person name="Bergkessel M."/>
            <person name="Saunders S."/>
            <person name="Korlach J."/>
            <person name="Newman D.K."/>
        </authorList>
    </citation>
    <scope>NUCLEOTIDE SEQUENCE [LARGE SCALE GENOMIC DNA]</scope>
    <source>
        <strain evidence="1 2">CT6</strain>
    </source>
</reference>
<organism evidence="1 2">
    <name type="scientific">Mycolicibacterium fortuitum</name>
    <name type="common">Mycobacterium fortuitum</name>
    <dbReference type="NCBI Taxonomy" id="1766"/>
    <lineage>
        <taxon>Bacteria</taxon>
        <taxon>Bacillati</taxon>
        <taxon>Actinomycetota</taxon>
        <taxon>Actinomycetes</taxon>
        <taxon>Mycobacteriales</taxon>
        <taxon>Mycobacteriaceae</taxon>
        <taxon>Mycolicibacterium</taxon>
    </lineage>
</organism>